<name>A0A0P6YFV7_9CHLR</name>
<evidence type="ECO:0000256" key="3">
    <source>
        <dbReference type="ARBA" id="ARBA00023015"/>
    </source>
</evidence>
<keyword evidence="11" id="KW-1185">Reference proteome</keyword>
<dbReference type="InterPro" id="IPR011006">
    <property type="entry name" value="CheY-like_superfamily"/>
</dbReference>
<dbReference type="InterPro" id="IPR039420">
    <property type="entry name" value="WalR-like"/>
</dbReference>
<dbReference type="STRING" id="869279.SE15_01070"/>
<keyword evidence="5" id="KW-0804">Transcription</keyword>
<dbReference type="AlphaFoldDB" id="A0A0P6YFV7"/>
<protein>
    <recommendedName>
        <fullName evidence="12">Transcriptional regulator</fullName>
    </recommendedName>
</protein>
<comment type="caution">
    <text evidence="10">The sequence shown here is derived from an EMBL/GenBank/DDBJ whole genome shotgun (WGS) entry which is preliminary data.</text>
</comment>
<dbReference type="GO" id="GO:0000976">
    <property type="term" value="F:transcription cis-regulatory region binding"/>
    <property type="evidence" value="ECO:0007669"/>
    <property type="project" value="TreeGrafter"/>
</dbReference>
<keyword evidence="4 7" id="KW-0238">DNA-binding</keyword>
<keyword evidence="2" id="KW-0902">Two-component regulatory system</keyword>
<dbReference type="GO" id="GO:0000156">
    <property type="term" value="F:phosphorelay response regulator activity"/>
    <property type="evidence" value="ECO:0007669"/>
    <property type="project" value="TreeGrafter"/>
</dbReference>
<evidence type="ECO:0000256" key="6">
    <source>
        <dbReference type="PROSITE-ProRule" id="PRU00169"/>
    </source>
</evidence>
<feature type="DNA-binding region" description="OmpR/PhoB-type" evidence="7">
    <location>
        <begin position="128"/>
        <end position="227"/>
    </location>
</feature>
<evidence type="ECO:0000313" key="10">
    <source>
        <dbReference type="EMBL" id="KPL83860.1"/>
    </source>
</evidence>
<evidence type="ECO:0000256" key="2">
    <source>
        <dbReference type="ARBA" id="ARBA00023012"/>
    </source>
</evidence>
<dbReference type="Proteomes" id="UP000050544">
    <property type="component" value="Unassembled WGS sequence"/>
</dbReference>
<evidence type="ECO:0000256" key="5">
    <source>
        <dbReference type="ARBA" id="ARBA00023163"/>
    </source>
</evidence>
<evidence type="ECO:0000259" key="8">
    <source>
        <dbReference type="PROSITE" id="PS50110"/>
    </source>
</evidence>
<feature type="domain" description="OmpR/PhoB-type" evidence="9">
    <location>
        <begin position="128"/>
        <end position="227"/>
    </location>
</feature>
<dbReference type="GO" id="GO:0006355">
    <property type="term" value="P:regulation of DNA-templated transcription"/>
    <property type="evidence" value="ECO:0007669"/>
    <property type="project" value="InterPro"/>
</dbReference>
<dbReference type="EMBL" id="LGKO01000002">
    <property type="protein sequence ID" value="KPL83860.1"/>
    <property type="molecule type" value="Genomic_DNA"/>
</dbReference>
<dbReference type="Gene3D" id="1.10.10.10">
    <property type="entry name" value="Winged helix-like DNA-binding domain superfamily/Winged helix DNA-binding domain"/>
    <property type="match status" value="1"/>
</dbReference>
<dbReference type="GO" id="GO:0005829">
    <property type="term" value="C:cytosol"/>
    <property type="evidence" value="ECO:0007669"/>
    <property type="project" value="TreeGrafter"/>
</dbReference>
<dbReference type="SMART" id="SM00448">
    <property type="entry name" value="REC"/>
    <property type="match status" value="1"/>
</dbReference>
<dbReference type="Pfam" id="PF00072">
    <property type="entry name" value="Response_reg"/>
    <property type="match status" value="1"/>
</dbReference>
<dbReference type="CDD" id="cd00383">
    <property type="entry name" value="trans_reg_C"/>
    <property type="match status" value="1"/>
</dbReference>
<dbReference type="Gene3D" id="6.10.250.690">
    <property type="match status" value="1"/>
</dbReference>
<evidence type="ECO:0008006" key="12">
    <source>
        <dbReference type="Google" id="ProtNLM"/>
    </source>
</evidence>
<proteinExistence type="predicted"/>
<dbReference type="FunFam" id="3.40.50.2300:FF:000001">
    <property type="entry name" value="DNA-binding response regulator PhoB"/>
    <property type="match status" value="1"/>
</dbReference>
<dbReference type="InterPro" id="IPR001789">
    <property type="entry name" value="Sig_transdc_resp-reg_receiver"/>
</dbReference>
<feature type="modified residue" description="4-aspartylphosphate" evidence="6">
    <location>
        <position position="54"/>
    </location>
</feature>
<dbReference type="SUPFAM" id="SSF52172">
    <property type="entry name" value="CheY-like"/>
    <property type="match status" value="1"/>
</dbReference>
<feature type="domain" description="Response regulatory" evidence="8">
    <location>
        <begin position="5"/>
        <end position="118"/>
    </location>
</feature>
<dbReference type="FunFam" id="1.10.10.10:FF:000018">
    <property type="entry name" value="DNA-binding response regulator ResD"/>
    <property type="match status" value="1"/>
</dbReference>
<dbReference type="PATRIC" id="fig|869279.4.peg.210"/>
<dbReference type="SMART" id="SM00862">
    <property type="entry name" value="Trans_reg_C"/>
    <property type="match status" value="1"/>
</dbReference>
<dbReference type="InterPro" id="IPR036388">
    <property type="entry name" value="WH-like_DNA-bd_sf"/>
</dbReference>
<evidence type="ECO:0000256" key="1">
    <source>
        <dbReference type="ARBA" id="ARBA00022553"/>
    </source>
</evidence>
<dbReference type="GO" id="GO:0032993">
    <property type="term" value="C:protein-DNA complex"/>
    <property type="evidence" value="ECO:0007669"/>
    <property type="project" value="TreeGrafter"/>
</dbReference>
<accession>A0A0P6YFV7</accession>
<evidence type="ECO:0000256" key="7">
    <source>
        <dbReference type="PROSITE-ProRule" id="PRU01091"/>
    </source>
</evidence>
<reference evidence="10 11" key="1">
    <citation type="submission" date="2015-07" db="EMBL/GenBank/DDBJ databases">
        <title>Whole genome sequence of Thermanaerothrix daxensis DSM 23592.</title>
        <authorList>
            <person name="Hemp J."/>
            <person name="Ward L.M."/>
            <person name="Pace L.A."/>
            <person name="Fischer W.W."/>
        </authorList>
    </citation>
    <scope>NUCLEOTIDE SEQUENCE [LARGE SCALE GENOMIC DNA]</scope>
    <source>
        <strain evidence="10 11">GNS-1</strain>
    </source>
</reference>
<dbReference type="Gene3D" id="3.40.50.2300">
    <property type="match status" value="1"/>
</dbReference>
<dbReference type="PANTHER" id="PTHR48111:SF4">
    <property type="entry name" value="DNA-BINDING DUAL TRANSCRIPTIONAL REGULATOR OMPR"/>
    <property type="match status" value="1"/>
</dbReference>
<evidence type="ECO:0000259" key="9">
    <source>
        <dbReference type="PROSITE" id="PS51755"/>
    </source>
</evidence>
<organism evidence="10 11">
    <name type="scientific">Thermanaerothrix daxensis</name>
    <dbReference type="NCBI Taxonomy" id="869279"/>
    <lineage>
        <taxon>Bacteria</taxon>
        <taxon>Bacillati</taxon>
        <taxon>Chloroflexota</taxon>
        <taxon>Anaerolineae</taxon>
        <taxon>Anaerolineales</taxon>
        <taxon>Anaerolineaceae</taxon>
        <taxon>Thermanaerothrix</taxon>
    </lineage>
</organism>
<dbReference type="PROSITE" id="PS50110">
    <property type="entry name" value="RESPONSE_REGULATORY"/>
    <property type="match status" value="1"/>
</dbReference>
<gene>
    <name evidence="10" type="ORF">SE15_01070</name>
</gene>
<dbReference type="InterPro" id="IPR001867">
    <property type="entry name" value="OmpR/PhoB-type_DNA-bd"/>
</dbReference>
<dbReference type="PROSITE" id="PS51755">
    <property type="entry name" value="OMPR_PHOB"/>
    <property type="match status" value="1"/>
</dbReference>
<dbReference type="PANTHER" id="PTHR48111">
    <property type="entry name" value="REGULATOR OF RPOS"/>
    <property type="match status" value="1"/>
</dbReference>
<sequence length="236" mass="26589">MEMKKILVVDDEPQIVRVVQGYLERAGFQVVQAGDGEQALSLFHREHPDFVILDLNLPGMDGLDVARAIRRESNVPILMLTARVEEVDRITGLELGADDYVTKPFSPREIVARVRAIFRRAAETAQENELLCVGKLAINLTQRTVTVDGKPVNLTPTEFALLVTMARHPRRVFTRLQLLEQALGTDYPGYERTIDAHIKNLRAKIEPNPRRPTYIQTVFGVGYKLEVVEDAQPPLP</sequence>
<keyword evidence="1 6" id="KW-0597">Phosphoprotein</keyword>
<dbReference type="Pfam" id="PF00486">
    <property type="entry name" value="Trans_reg_C"/>
    <property type="match status" value="1"/>
</dbReference>
<evidence type="ECO:0000313" key="11">
    <source>
        <dbReference type="Proteomes" id="UP000050544"/>
    </source>
</evidence>
<keyword evidence="3" id="KW-0805">Transcription regulation</keyword>
<evidence type="ECO:0000256" key="4">
    <source>
        <dbReference type="ARBA" id="ARBA00023125"/>
    </source>
</evidence>